<sequence length="243" mass="27463">MPLSRETVSQLLQESAPEIPLSLSAHQIDQFFFYLQELQKWNRAINLTGNADARFIIQHHFIDSLSCTIAPVITPHIRLLDIGAGAGFPGIPLKIYSPGIRLIAVDAVAKKVRFLQHLCRGLALQKVDCVAARLEPHVSSHTPLREAHHAALQPRAFDVVTSRAVGSIPELLQVAHPYLAPQGCLLLQRGRQGPHELREHRSWFQQYGFEDVHLLNVQFSFLEYPRYLMVACLQGREEVFNEK</sequence>
<dbReference type="Gene3D" id="3.40.50.150">
    <property type="entry name" value="Vaccinia Virus protein VP39"/>
    <property type="match status" value="1"/>
</dbReference>
<comment type="caution">
    <text evidence="6">Lacks conserved residue(s) required for the propagation of feature annotation.</text>
</comment>
<comment type="subcellular location">
    <subcellularLocation>
        <location evidence="6">Cytoplasm</location>
    </subcellularLocation>
</comment>
<keyword evidence="1 6" id="KW-0963">Cytoplasm</keyword>
<evidence type="ECO:0000256" key="1">
    <source>
        <dbReference type="ARBA" id="ARBA00022490"/>
    </source>
</evidence>
<dbReference type="PANTHER" id="PTHR31760:SF0">
    <property type="entry name" value="S-ADENOSYL-L-METHIONINE-DEPENDENT METHYLTRANSFERASES SUPERFAMILY PROTEIN"/>
    <property type="match status" value="1"/>
</dbReference>
<dbReference type="Proteomes" id="UP000649604">
    <property type="component" value="Unassembled WGS sequence"/>
</dbReference>
<proteinExistence type="inferred from homology"/>
<dbReference type="HAMAP" id="MF_00074">
    <property type="entry name" value="16SrRNA_methyltr_G"/>
    <property type="match status" value="1"/>
</dbReference>
<comment type="function">
    <text evidence="6">Specifically methylates the N7 position of a guanine in 16S rRNA.</text>
</comment>
<feature type="binding site" evidence="6">
    <location>
        <position position="88"/>
    </location>
    <ligand>
        <name>S-adenosyl-L-methionine</name>
        <dbReference type="ChEBI" id="CHEBI:59789"/>
    </ligand>
</feature>
<comment type="caution">
    <text evidence="7">The sequence shown here is derived from an EMBL/GenBank/DDBJ whole genome shotgun (WGS) entry which is preliminary data.</text>
</comment>
<dbReference type="AlphaFoldDB" id="A0A9D5Q4C6"/>
<dbReference type="GO" id="GO:0005829">
    <property type="term" value="C:cytosol"/>
    <property type="evidence" value="ECO:0007669"/>
    <property type="project" value="TreeGrafter"/>
</dbReference>
<dbReference type="NCBIfam" id="TIGR00138">
    <property type="entry name" value="rsmG_gidB"/>
    <property type="match status" value="1"/>
</dbReference>
<keyword evidence="3 6" id="KW-0489">Methyltransferase</keyword>
<dbReference type="EC" id="2.1.1.-" evidence="6"/>
<dbReference type="CDD" id="cd02440">
    <property type="entry name" value="AdoMet_MTases"/>
    <property type="match status" value="1"/>
</dbReference>
<accession>A0A9D5Q4C6</accession>
<evidence type="ECO:0000313" key="8">
    <source>
        <dbReference type="Proteomes" id="UP000649604"/>
    </source>
</evidence>
<organism evidence="7 8">
    <name type="scientific">candidate division KSB3 bacterium</name>
    <dbReference type="NCBI Taxonomy" id="2044937"/>
    <lineage>
        <taxon>Bacteria</taxon>
        <taxon>candidate division KSB3</taxon>
    </lineage>
</organism>
<evidence type="ECO:0000313" key="7">
    <source>
        <dbReference type="EMBL" id="MBD3323052.1"/>
    </source>
</evidence>
<keyword evidence="2 6" id="KW-0698">rRNA processing</keyword>
<keyword evidence="5 6" id="KW-0949">S-adenosyl-L-methionine</keyword>
<feature type="binding site" evidence="6">
    <location>
        <position position="163"/>
    </location>
    <ligand>
        <name>S-adenosyl-L-methionine</name>
        <dbReference type="ChEBI" id="CHEBI:59789"/>
    </ligand>
</feature>
<dbReference type="EMBL" id="WJJP01000016">
    <property type="protein sequence ID" value="MBD3323052.1"/>
    <property type="molecule type" value="Genomic_DNA"/>
</dbReference>
<reference evidence="7" key="1">
    <citation type="submission" date="2019-11" db="EMBL/GenBank/DDBJ databases">
        <title>Microbial mats filling the niche in hypersaline microbial mats.</title>
        <authorList>
            <person name="Wong H.L."/>
            <person name="Macleod F.I."/>
            <person name="White R.A. III"/>
            <person name="Burns B.P."/>
        </authorList>
    </citation>
    <scope>NUCLEOTIDE SEQUENCE</scope>
    <source>
        <strain evidence="7">Rbin_158</strain>
    </source>
</reference>
<protein>
    <recommendedName>
        <fullName evidence="6">Ribosomal RNA small subunit methyltransferase G</fullName>
        <ecNumber evidence="6">2.1.1.-</ecNumber>
    </recommendedName>
    <alternativeName>
        <fullName evidence="6">16S rRNA 7-methylguanosine methyltransferase</fullName>
        <shortName evidence="6">16S rRNA m7G methyltransferase</shortName>
    </alternativeName>
</protein>
<dbReference type="InterPro" id="IPR029063">
    <property type="entry name" value="SAM-dependent_MTases_sf"/>
</dbReference>
<dbReference type="GO" id="GO:0070043">
    <property type="term" value="F:rRNA (guanine-N7-)-methyltransferase activity"/>
    <property type="evidence" value="ECO:0007669"/>
    <property type="project" value="UniProtKB-UniRule"/>
</dbReference>
<dbReference type="PIRSF" id="PIRSF003078">
    <property type="entry name" value="GidB"/>
    <property type="match status" value="1"/>
</dbReference>
<dbReference type="SUPFAM" id="SSF53335">
    <property type="entry name" value="S-adenosyl-L-methionine-dependent methyltransferases"/>
    <property type="match status" value="1"/>
</dbReference>
<dbReference type="PANTHER" id="PTHR31760">
    <property type="entry name" value="S-ADENOSYL-L-METHIONINE-DEPENDENT METHYLTRANSFERASES SUPERFAMILY PROTEIN"/>
    <property type="match status" value="1"/>
</dbReference>
<gene>
    <name evidence="6 7" type="primary">rsmG</name>
    <name evidence="7" type="ORF">GF339_00620</name>
</gene>
<dbReference type="InterPro" id="IPR003682">
    <property type="entry name" value="rRNA_ssu_MeTfrase_G"/>
</dbReference>
<evidence type="ECO:0000256" key="2">
    <source>
        <dbReference type="ARBA" id="ARBA00022552"/>
    </source>
</evidence>
<feature type="binding site" evidence="6">
    <location>
        <begin position="134"/>
        <end position="135"/>
    </location>
    <ligand>
        <name>S-adenosyl-L-methionine</name>
        <dbReference type="ChEBI" id="CHEBI:59789"/>
    </ligand>
</feature>
<name>A0A9D5Q4C6_9BACT</name>
<evidence type="ECO:0000256" key="4">
    <source>
        <dbReference type="ARBA" id="ARBA00022679"/>
    </source>
</evidence>
<dbReference type="Pfam" id="PF02527">
    <property type="entry name" value="GidB"/>
    <property type="match status" value="1"/>
</dbReference>
<evidence type="ECO:0000256" key="3">
    <source>
        <dbReference type="ARBA" id="ARBA00022603"/>
    </source>
</evidence>
<feature type="binding site" evidence="6">
    <location>
        <position position="83"/>
    </location>
    <ligand>
        <name>S-adenosyl-L-methionine</name>
        <dbReference type="ChEBI" id="CHEBI:59789"/>
    </ligand>
</feature>
<evidence type="ECO:0000256" key="6">
    <source>
        <dbReference type="HAMAP-Rule" id="MF_00074"/>
    </source>
</evidence>
<keyword evidence="4 6" id="KW-0808">Transferase</keyword>
<evidence type="ECO:0000256" key="5">
    <source>
        <dbReference type="ARBA" id="ARBA00022691"/>
    </source>
</evidence>
<comment type="similarity">
    <text evidence="6">Belongs to the methyltransferase superfamily. RNA methyltransferase RsmG family.</text>
</comment>